<feature type="transmembrane region" description="Helical" evidence="6">
    <location>
        <begin position="96"/>
        <end position="114"/>
    </location>
</feature>
<evidence type="ECO:0000313" key="9">
    <source>
        <dbReference type="Proteomes" id="UP001183390"/>
    </source>
</evidence>
<feature type="compositionally biased region" description="Low complexity" evidence="5">
    <location>
        <begin position="927"/>
        <end position="959"/>
    </location>
</feature>
<evidence type="ECO:0000256" key="4">
    <source>
        <dbReference type="PROSITE-ProRule" id="PRU00473"/>
    </source>
</evidence>
<dbReference type="PANTHER" id="PTHR30329">
    <property type="entry name" value="STATOR ELEMENT OF FLAGELLAR MOTOR COMPLEX"/>
    <property type="match status" value="1"/>
</dbReference>
<dbReference type="Gene3D" id="3.30.1330.60">
    <property type="entry name" value="OmpA-like domain"/>
    <property type="match status" value="1"/>
</dbReference>
<feature type="region of interest" description="Disordered" evidence="5">
    <location>
        <begin position="619"/>
        <end position="667"/>
    </location>
</feature>
<dbReference type="SUPFAM" id="SSF103088">
    <property type="entry name" value="OmpA-like"/>
    <property type="match status" value="1"/>
</dbReference>
<evidence type="ECO:0000256" key="2">
    <source>
        <dbReference type="ARBA" id="ARBA00023136"/>
    </source>
</evidence>
<keyword evidence="9" id="KW-1185">Reference proteome</keyword>
<protein>
    <submittedName>
        <fullName evidence="8">OmpA family protein</fullName>
    </submittedName>
</protein>
<evidence type="ECO:0000313" key="8">
    <source>
        <dbReference type="EMBL" id="MDT0331187.1"/>
    </source>
</evidence>
<feature type="region of interest" description="Disordered" evidence="5">
    <location>
        <begin position="262"/>
        <end position="295"/>
    </location>
</feature>
<feature type="compositionally biased region" description="Basic and acidic residues" evidence="5">
    <location>
        <begin position="143"/>
        <end position="153"/>
    </location>
</feature>
<feature type="region of interest" description="Disordered" evidence="5">
    <location>
        <begin position="562"/>
        <end position="582"/>
    </location>
</feature>
<proteinExistence type="predicted"/>
<comment type="subcellular location">
    <subcellularLocation>
        <location evidence="1">Cell outer membrane</location>
    </subcellularLocation>
</comment>
<dbReference type="EMBL" id="JAVREP010000019">
    <property type="protein sequence ID" value="MDT0331187.1"/>
    <property type="molecule type" value="Genomic_DNA"/>
</dbReference>
<feature type="compositionally biased region" description="Basic and acidic residues" evidence="5">
    <location>
        <begin position="757"/>
        <end position="773"/>
    </location>
</feature>
<feature type="region of interest" description="Disordered" evidence="5">
    <location>
        <begin position="189"/>
        <end position="250"/>
    </location>
</feature>
<feature type="compositionally biased region" description="Low complexity" evidence="5">
    <location>
        <begin position="792"/>
        <end position="802"/>
    </location>
</feature>
<feature type="compositionally biased region" description="Low complexity" evidence="5">
    <location>
        <begin position="994"/>
        <end position="1017"/>
    </location>
</feature>
<evidence type="ECO:0000256" key="5">
    <source>
        <dbReference type="SAM" id="MobiDB-lite"/>
    </source>
</evidence>
<keyword evidence="6" id="KW-0812">Transmembrane</keyword>
<feature type="compositionally biased region" description="Low complexity" evidence="5">
    <location>
        <begin position="833"/>
        <end position="849"/>
    </location>
</feature>
<feature type="domain" description="OmpA-like" evidence="7">
    <location>
        <begin position="145"/>
        <end position="260"/>
    </location>
</feature>
<dbReference type="InterPro" id="IPR036737">
    <property type="entry name" value="OmpA-like_sf"/>
</dbReference>
<feature type="region of interest" description="Disordered" evidence="5">
    <location>
        <begin position="119"/>
        <end position="162"/>
    </location>
</feature>
<evidence type="ECO:0000256" key="1">
    <source>
        <dbReference type="ARBA" id="ARBA00004442"/>
    </source>
</evidence>
<evidence type="ECO:0000256" key="6">
    <source>
        <dbReference type="SAM" id="Phobius"/>
    </source>
</evidence>
<comment type="caution">
    <text evidence="8">The sequence shown here is derived from an EMBL/GenBank/DDBJ whole genome shotgun (WGS) entry which is preliminary data.</text>
</comment>
<dbReference type="PROSITE" id="PS51123">
    <property type="entry name" value="OMPA_2"/>
    <property type="match status" value="1"/>
</dbReference>
<dbReference type="Pfam" id="PF00691">
    <property type="entry name" value="OmpA"/>
    <property type="match status" value="1"/>
</dbReference>
<reference evidence="9" key="1">
    <citation type="submission" date="2023-07" db="EMBL/GenBank/DDBJ databases">
        <title>30 novel species of actinomycetes from the DSMZ collection.</title>
        <authorList>
            <person name="Nouioui I."/>
        </authorList>
    </citation>
    <scope>NUCLEOTIDE SEQUENCE [LARGE SCALE GENOMIC DNA]</scope>
    <source>
        <strain evidence="9">DSM 44743</strain>
    </source>
</reference>
<evidence type="ECO:0000259" key="7">
    <source>
        <dbReference type="PROSITE" id="PS51123"/>
    </source>
</evidence>
<feature type="compositionally biased region" description="Low complexity" evidence="5">
    <location>
        <begin position="724"/>
        <end position="735"/>
    </location>
</feature>
<dbReference type="InterPro" id="IPR006665">
    <property type="entry name" value="OmpA-like"/>
</dbReference>
<feature type="transmembrane region" description="Helical" evidence="6">
    <location>
        <begin position="7"/>
        <end position="28"/>
    </location>
</feature>
<feature type="compositionally biased region" description="Basic and acidic residues" evidence="5">
    <location>
        <begin position="648"/>
        <end position="661"/>
    </location>
</feature>
<feature type="compositionally biased region" description="Basic and acidic residues" evidence="5">
    <location>
        <begin position="908"/>
        <end position="923"/>
    </location>
</feature>
<feature type="compositionally biased region" description="Low complexity" evidence="5">
    <location>
        <begin position="879"/>
        <end position="890"/>
    </location>
</feature>
<feature type="compositionally biased region" description="Acidic residues" evidence="5">
    <location>
        <begin position="619"/>
        <end position="632"/>
    </location>
</feature>
<keyword evidence="3" id="KW-0998">Cell outer membrane</keyword>
<organism evidence="8 9">
    <name type="scientific">Nocardiopsis lambiniae</name>
    <dbReference type="NCBI Taxonomy" id="3075539"/>
    <lineage>
        <taxon>Bacteria</taxon>
        <taxon>Bacillati</taxon>
        <taxon>Actinomycetota</taxon>
        <taxon>Actinomycetes</taxon>
        <taxon>Streptosporangiales</taxon>
        <taxon>Nocardiopsidaceae</taxon>
        <taxon>Nocardiopsis</taxon>
    </lineage>
</organism>
<feature type="compositionally biased region" description="Basic residues" evidence="5">
    <location>
        <begin position="1106"/>
        <end position="1116"/>
    </location>
</feature>
<evidence type="ECO:0000256" key="3">
    <source>
        <dbReference type="ARBA" id="ARBA00023237"/>
    </source>
</evidence>
<dbReference type="Proteomes" id="UP001183390">
    <property type="component" value="Unassembled WGS sequence"/>
</dbReference>
<feature type="compositionally biased region" description="Basic and acidic residues" evidence="5">
    <location>
        <begin position="1041"/>
        <end position="1061"/>
    </location>
</feature>
<feature type="compositionally biased region" description="Basic and acidic residues" evidence="5">
    <location>
        <begin position="201"/>
        <end position="215"/>
    </location>
</feature>
<dbReference type="PANTHER" id="PTHR30329:SF21">
    <property type="entry name" value="LIPOPROTEIN YIAD-RELATED"/>
    <property type="match status" value="1"/>
</dbReference>
<dbReference type="CDD" id="cd07185">
    <property type="entry name" value="OmpA_C-like"/>
    <property type="match status" value="1"/>
</dbReference>
<gene>
    <name evidence="8" type="ORF">RM479_22465</name>
</gene>
<keyword evidence="6" id="KW-1133">Transmembrane helix</keyword>
<feature type="transmembrane region" description="Helical" evidence="6">
    <location>
        <begin position="55"/>
        <end position="75"/>
    </location>
</feature>
<dbReference type="PRINTS" id="PR01021">
    <property type="entry name" value="OMPADOMAIN"/>
</dbReference>
<dbReference type="InterPro" id="IPR006664">
    <property type="entry name" value="OMP_bac"/>
</dbReference>
<feature type="compositionally biased region" description="Acidic residues" evidence="5">
    <location>
        <begin position="219"/>
        <end position="230"/>
    </location>
</feature>
<accession>A0ABU2MER7</accession>
<dbReference type="InterPro" id="IPR050330">
    <property type="entry name" value="Bact_OuterMem_StrucFunc"/>
</dbReference>
<keyword evidence="2 4" id="KW-0472">Membrane</keyword>
<name>A0ABU2MER7_9ACTN</name>
<sequence>MHPLSRLGAAVFALAFLVGIPYVLLWYVPWPELPPSWDVAMAHLRGRRLPPGVPTAALISALWVLWGLFALAMAAEITARLRGVPLRLRPLGPLQAVAATAVAATAVTPAAAFADTVEEAVDRGEEESGAAREDGVPSAPTGDRGEGSVERTRTVSGFELGSAELTERMRDDLAPTVEMLGDHWDEDVPVEITGHTDPSGDPDRNQELSEERARAVADYLEESLGEDAPDTDVRGVGSDQPVEGPPESQRRVEIAYTLAPAPAPAPQQESGDDGAPEEAAAPAEVPEEEAEPPVVTVENASAVTEDGQDGPRVVVLQIPDGAVAGAVGFAGLAGGYLLGRRGSFVPRMALSLPRPRLLTGRPRRLELTSPPARPVPDDEIDERVTVELDHVPGLGLTGKGADAAARRLIANALDPFEPLAVRVLITEREAVRLLGETGRDLLRERPCEPVTMVPTMQDALSVLASELHAMAEEERAPLALITSPDPQHEHALSGLLLHGQHRGVTAVILGSWPLGGNCVVDLDGLISQTSQPLSTLFHCSWAGSTPEEVHEAVLAYHEADHALSERPERPSSRRDTEAWEAERERPVLVAEDWDDDDAFTPVGDDAVWDRLTRAWDEESESFADDGFGDEETWSGGREATWDEDTDAAADRDREGEHRTAPDDGVSVDAVFRGVHGQDADTATGTGAREAAVVDDHDDSWWDETPTAAPVADREGTVDGDASSTTPGGVAVGTGTERAEAPVTDLSGEEWGAAAEEETARGAEEEAARVREPGDATGAENTAAPSAEEETAAEALAGSGVAADPVADPTVEGSAAAPGTGSGDPLTDTDAERAAAPVAEPPVEVTASAPSPADSAGETAAPIVPVGNAAAGDRDEDRAAASAEATPAEADSGAEHAAGPFADLSGESGAHRDGDRGTPAREPEDAVGTGDTAAPSADTAAGADTTARASDSDDAAGPGTEPASEPVANPTSEGFLAALTEEDRAATAARRKGAARPAAPAAAARNAAGARRAPKANTPNGGETKVRHERVPGRKAGRVRVVRVDRPTVPEQGERSTRDPVRPRAAQPPKDTGATRRAQQQARAAVAAQVLVGQEEAPPSERPQPAKPRKAGRGRAWRPREED</sequence>
<feature type="compositionally biased region" description="Acidic residues" evidence="5">
    <location>
        <begin position="119"/>
        <end position="128"/>
    </location>
</feature>
<feature type="compositionally biased region" description="Low complexity" evidence="5">
    <location>
        <begin position="1074"/>
        <end position="1096"/>
    </location>
</feature>
<dbReference type="RefSeq" id="WP_311513740.1">
    <property type="nucleotide sequence ID" value="NZ_JAVREP010000019.1"/>
</dbReference>
<feature type="region of interest" description="Disordered" evidence="5">
    <location>
        <begin position="692"/>
        <end position="1122"/>
    </location>
</feature>